<name>A0A855Y0N2_9BACL</name>
<gene>
    <name evidence="2" type="ORF">DET54_109147</name>
    <name evidence="1" type="ORF">DET56_101106</name>
</gene>
<dbReference type="EMBL" id="QGTZ01000001">
    <property type="protein sequence ID" value="PWW44906.1"/>
    <property type="molecule type" value="Genomic_DNA"/>
</dbReference>
<accession>A0A855Y0N2</accession>
<reference evidence="1 3" key="1">
    <citation type="submission" date="2018-05" db="EMBL/GenBank/DDBJ databases">
        <title>Freshwater and sediment microbial communities from various areas in North America, analyzing microbe dynamics in response to fracking.</title>
        <authorList>
            <person name="Lamendella R."/>
        </authorList>
    </citation>
    <scope>NUCLEOTIDE SEQUENCE [LARGE SCALE GENOMIC DNA]</scope>
    <source>
        <strain evidence="1 3">DB-3</strain>
        <strain evidence="2 4">NG-13</strain>
    </source>
</reference>
<dbReference type="AlphaFoldDB" id="A0A855Y0N2"/>
<sequence>MYLIVIMLIIVITGCDSSTDLTNKENTKTNESSTNESVEMRRAMKSGPHIITADSASVLVVILDV</sequence>
<dbReference type="EMBL" id="QLLI01000009">
    <property type="protein sequence ID" value="RAI93691.1"/>
    <property type="molecule type" value="Genomic_DNA"/>
</dbReference>
<protein>
    <submittedName>
        <fullName evidence="1">Uncharacterized protein</fullName>
    </submittedName>
</protein>
<evidence type="ECO:0000313" key="3">
    <source>
        <dbReference type="Proteomes" id="UP000247078"/>
    </source>
</evidence>
<keyword evidence="4" id="KW-1185">Reference proteome</keyword>
<organism evidence="1 3">
    <name type="scientific">Paenibacillus pabuli</name>
    <dbReference type="NCBI Taxonomy" id="1472"/>
    <lineage>
        <taxon>Bacteria</taxon>
        <taxon>Bacillati</taxon>
        <taxon>Bacillota</taxon>
        <taxon>Bacilli</taxon>
        <taxon>Bacillales</taxon>
        <taxon>Paenibacillaceae</taxon>
        <taxon>Paenibacillus</taxon>
    </lineage>
</organism>
<comment type="caution">
    <text evidence="1">The sequence shown here is derived from an EMBL/GenBank/DDBJ whole genome shotgun (WGS) entry which is preliminary data.</text>
</comment>
<proteinExistence type="predicted"/>
<evidence type="ECO:0000313" key="4">
    <source>
        <dbReference type="Proteomes" id="UP000248827"/>
    </source>
</evidence>
<dbReference type="Proteomes" id="UP000247078">
    <property type="component" value="Unassembled WGS sequence"/>
</dbReference>
<evidence type="ECO:0000313" key="1">
    <source>
        <dbReference type="EMBL" id="PWW44906.1"/>
    </source>
</evidence>
<evidence type="ECO:0000313" key="2">
    <source>
        <dbReference type="EMBL" id="RAI93691.1"/>
    </source>
</evidence>
<dbReference type="Proteomes" id="UP000248827">
    <property type="component" value="Unassembled WGS sequence"/>
</dbReference>